<comment type="caution">
    <text evidence="1">The sequence shown here is derived from an EMBL/GenBank/DDBJ whole genome shotgun (WGS) entry which is preliminary data.</text>
</comment>
<evidence type="ECO:0000313" key="2">
    <source>
        <dbReference type="Proteomes" id="UP000183567"/>
    </source>
</evidence>
<gene>
    <name evidence="1" type="ORF">AZE42_11844</name>
</gene>
<evidence type="ECO:0000313" key="1">
    <source>
        <dbReference type="EMBL" id="OJA15227.1"/>
    </source>
</evidence>
<dbReference type="Proteomes" id="UP000183567">
    <property type="component" value="Unassembled WGS sequence"/>
</dbReference>
<sequence>MYHSVASAPIASPFIPACHIQNGGDVWFDPPMPYAWPLPNQEDSPLFESHAFGASTQGTLCQQNSMLSIPSTYSPFDMLPRMSPLSMNMDRVLGLDFNPFDLDGFTFNTDNLPSVSSLKF</sequence>
<organism evidence="1 2">
    <name type="scientific">Rhizopogon vesiculosus</name>
    <dbReference type="NCBI Taxonomy" id="180088"/>
    <lineage>
        <taxon>Eukaryota</taxon>
        <taxon>Fungi</taxon>
        <taxon>Dikarya</taxon>
        <taxon>Basidiomycota</taxon>
        <taxon>Agaricomycotina</taxon>
        <taxon>Agaricomycetes</taxon>
        <taxon>Agaricomycetidae</taxon>
        <taxon>Boletales</taxon>
        <taxon>Suillineae</taxon>
        <taxon>Rhizopogonaceae</taxon>
        <taxon>Rhizopogon</taxon>
    </lineage>
</organism>
<reference evidence="1 2" key="1">
    <citation type="submission" date="2016-03" db="EMBL/GenBank/DDBJ databases">
        <title>Comparative genomics of the ectomycorrhizal sister species Rhizopogon vinicolor and Rhizopogon vesiculosus (Basidiomycota: Boletales) reveals a divergence of the mating type B locus.</title>
        <authorList>
            <person name="Mujic A.B."/>
            <person name="Kuo A."/>
            <person name="Tritt A."/>
            <person name="Lipzen A."/>
            <person name="Chen C."/>
            <person name="Johnson J."/>
            <person name="Sharma A."/>
            <person name="Barry K."/>
            <person name="Grigoriev I.V."/>
            <person name="Spatafora J.W."/>
        </authorList>
    </citation>
    <scope>NUCLEOTIDE SEQUENCE [LARGE SCALE GENOMIC DNA]</scope>
    <source>
        <strain evidence="1 2">AM-OR11-056</strain>
    </source>
</reference>
<proteinExistence type="predicted"/>
<dbReference type="AlphaFoldDB" id="A0A1J8Q5H1"/>
<name>A0A1J8Q5H1_9AGAM</name>
<accession>A0A1J8Q5H1</accession>
<protein>
    <submittedName>
        <fullName evidence="1">Uncharacterized protein</fullName>
    </submittedName>
</protein>
<keyword evidence="2" id="KW-1185">Reference proteome</keyword>
<dbReference type="EMBL" id="LVVM01003247">
    <property type="protein sequence ID" value="OJA15227.1"/>
    <property type="molecule type" value="Genomic_DNA"/>
</dbReference>